<dbReference type="EMBL" id="JAETWB010000002">
    <property type="protein sequence ID" value="MBL6078212.1"/>
    <property type="molecule type" value="Genomic_DNA"/>
</dbReference>
<accession>A0ABS1U0K1</accession>
<sequence length="347" mass="36418">MRIAHVIAGAPMGGAEAFYERLTLAQHRAGETVLAVIRTDAARAARLAAGGLDAVQLPFGGPFDLRTAPALKAALARFRPGVVVSWANRASRFAGALRRRGAPWPLVGRMGGYYDLKYYRGCDALIGNTEDIRDWVIARGWPATRAHYVPNFADDLAGAPPAALSAPPGARRLLALGRLHPNKGFDILLRALADLPEAHLSLAGEGPERPALEALARSLGLGRRLAFLGWRQDTGALLAAAEALICPSRHEPLGNVVLEAWSAARPIVAAAAEGPAALIRPGETGLLVPKEDPAALAAAIRGLLADPAGAAALAEAGRAEYAAHHAEAPVLARWRAFLTALVPQEMA</sequence>
<dbReference type="SUPFAM" id="SSF53756">
    <property type="entry name" value="UDP-Glycosyltransferase/glycogen phosphorylase"/>
    <property type="match status" value="1"/>
</dbReference>
<reference evidence="2 3" key="1">
    <citation type="submission" date="2021-01" db="EMBL/GenBank/DDBJ databases">
        <title>Belnapia mucosa sp. nov. and Belnapia arida sp. nov., isolated from the Tabernas Desert (Almeria, Spain).</title>
        <authorList>
            <person name="Molina-Menor E."/>
            <person name="Vidal-Verdu A."/>
            <person name="Calonge A."/>
            <person name="Satari L."/>
            <person name="Pereto J."/>
            <person name="Porcar M."/>
        </authorList>
    </citation>
    <scope>NUCLEOTIDE SEQUENCE [LARGE SCALE GENOMIC DNA]</scope>
    <source>
        <strain evidence="2 3">T18</strain>
    </source>
</reference>
<evidence type="ECO:0000313" key="3">
    <source>
        <dbReference type="Proteomes" id="UP000660885"/>
    </source>
</evidence>
<dbReference type="PANTHER" id="PTHR12526:SF635">
    <property type="entry name" value="GLYCOSYL TRANSFERASE GROUP 1"/>
    <property type="match status" value="1"/>
</dbReference>
<dbReference type="Gene3D" id="3.40.50.2000">
    <property type="entry name" value="Glycogen Phosphorylase B"/>
    <property type="match status" value="2"/>
</dbReference>
<dbReference type="Pfam" id="PF13579">
    <property type="entry name" value="Glyco_trans_4_4"/>
    <property type="match status" value="1"/>
</dbReference>
<gene>
    <name evidence="2" type="ORF">JMJ56_09365</name>
</gene>
<dbReference type="InterPro" id="IPR028098">
    <property type="entry name" value="Glyco_trans_4-like_N"/>
</dbReference>
<evidence type="ECO:0000259" key="1">
    <source>
        <dbReference type="Pfam" id="PF13579"/>
    </source>
</evidence>
<dbReference type="Pfam" id="PF13692">
    <property type="entry name" value="Glyco_trans_1_4"/>
    <property type="match status" value="1"/>
</dbReference>
<dbReference type="RefSeq" id="WP_202831349.1">
    <property type="nucleotide sequence ID" value="NZ_JAETWB010000002.1"/>
</dbReference>
<protein>
    <submittedName>
        <fullName evidence="2">Glycosyltransferase</fullName>
    </submittedName>
</protein>
<feature type="domain" description="Glycosyltransferase subfamily 4-like N-terminal" evidence="1">
    <location>
        <begin position="13"/>
        <end position="151"/>
    </location>
</feature>
<name>A0ABS1U0K1_9PROT</name>
<comment type="caution">
    <text evidence="2">The sequence shown here is derived from an EMBL/GenBank/DDBJ whole genome shotgun (WGS) entry which is preliminary data.</text>
</comment>
<dbReference type="CDD" id="cd03811">
    <property type="entry name" value="GT4_GT28_WabH-like"/>
    <property type="match status" value="1"/>
</dbReference>
<dbReference type="Proteomes" id="UP000660885">
    <property type="component" value="Unassembled WGS sequence"/>
</dbReference>
<dbReference type="PANTHER" id="PTHR12526">
    <property type="entry name" value="GLYCOSYLTRANSFERASE"/>
    <property type="match status" value="1"/>
</dbReference>
<keyword evidence="3" id="KW-1185">Reference proteome</keyword>
<evidence type="ECO:0000313" key="2">
    <source>
        <dbReference type="EMBL" id="MBL6078212.1"/>
    </source>
</evidence>
<organism evidence="2 3">
    <name type="scientific">Belnapia arida</name>
    <dbReference type="NCBI Taxonomy" id="2804533"/>
    <lineage>
        <taxon>Bacteria</taxon>
        <taxon>Pseudomonadati</taxon>
        <taxon>Pseudomonadota</taxon>
        <taxon>Alphaproteobacteria</taxon>
        <taxon>Acetobacterales</taxon>
        <taxon>Roseomonadaceae</taxon>
        <taxon>Belnapia</taxon>
    </lineage>
</organism>
<proteinExistence type="predicted"/>